<sequence>MAEQPFNAKIYGCGEIKVGIRVDTKDGINTLTKIPFLFFNKNQKNQNLISSLSRSPSPETYHRRINCSRRRSPPRRINDGSHDGKSLILSLSPRLLTSIQSSHRLAATSPPRRDFTASSIDSITFIPVVAFVVSS</sequence>
<dbReference type="EMBL" id="KB870807">
    <property type="protein sequence ID" value="EOA31690.1"/>
    <property type="molecule type" value="Genomic_DNA"/>
</dbReference>
<gene>
    <name evidence="2" type="ORF">CARUB_v10014895mg</name>
</gene>
<organism evidence="2 3">
    <name type="scientific">Capsella rubella</name>
    <dbReference type="NCBI Taxonomy" id="81985"/>
    <lineage>
        <taxon>Eukaryota</taxon>
        <taxon>Viridiplantae</taxon>
        <taxon>Streptophyta</taxon>
        <taxon>Embryophyta</taxon>
        <taxon>Tracheophyta</taxon>
        <taxon>Spermatophyta</taxon>
        <taxon>Magnoliopsida</taxon>
        <taxon>eudicotyledons</taxon>
        <taxon>Gunneridae</taxon>
        <taxon>Pentapetalae</taxon>
        <taxon>rosids</taxon>
        <taxon>malvids</taxon>
        <taxon>Brassicales</taxon>
        <taxon>Brassicaceae</taxon>
        <taxon>Camelineae</taxon>
        <taxon>Capsella</taxon>
    </lineage>
</organism>
<feature type="region of interest" description="Disordered" evidence="1">
    <location>
        <begin position="49"/>
        <end position="86"/>
    </location>
</feature>
<feature type="compositionally biased region" description="Basic residues" evidence="1">
    <location>
        <begin position="63"/>
        <end position="74"/>
    </location>
</feature>
<name>R0I1C1_9BRAS</name>
<dbReference type="AlphaFoldDB" id="R0I1C1"/>
<dbReference type="Proteomes" id="UP000029121">
    <property type="component" value="Unassembled WGS sequence"/>
</dbReference>
<keyword evidence="3" id="KW-1185">Reference proteome</keyword>
<reference evidence="3" key="1">
    <citation type="journal article" date="2013" name="Nat. Genet.">
        <title>The Capsella rubella genome and the genomic consequences of rapid mating system evolution.</title>
        <authorList>
            <person name="Slotte T."/>
            <person name="Hazzouri K.M."/>
            <person name="Agren J.A."/>
            <person name="Koenig D."/>
            <person name="Maumus F."/>
            <person name="Guo Y.L."/>
            <person name="Steige K."/>
            <person name="Platts A.E."/>
            <person name="Escobar J.S."/>
            <person name="Newman L.K."/>
            <person name="Wang W."/>
            <person name="Mandakova T."/>
            <person name="Vello E."/>
            <person name="Smith L.M."/>
            <person name="Henz S.R."/>
            <person name="Steffen J."/>
            <person name="Takuno S."/>
            <person name="Brandvain Y."/>
            <person name="Coop G."/>
            <person name="Andolfatto P."/>
            <person name="Hu T.T."/>
            <person name="Blanchette M."/>
            <person name="Clark R.M."/>
            <person name="Quesneville H."/>
            <person name="Nordborg M."/>
            <person name="Gaut B.S."/>
            <person name="Lysak M.A."/>
            <person name="Jenkins J."/>
            <person name="Grimwood J."/>
            <person name="Chapman J."/>
            <person name="Prochnik S."/>
            <person name="Shu S."/>
            <person name="Rokhsar D."/>
            <person name="Schmutz J."/>
            <person name="Weigel D."/>
            <person name="Wright S.I."/>
        </authorList>
    </citation>
    <scope>NUCLEOTIDE SEQUENCE [LARGE SCALE GENOMIC DNA]</scope>
    <source>
        <strain evidence="3">cv. Monte Gargano</strain>
    </source>
</reference>
<feature type="compositionally biased region" description="Polar residues" evidence="1">
    <location>
        <begin position="49"/>
        <end position="58"/>
    </location>
</feature>
<feature type="compositionally biased region" description="Basic and acidic residues" evidence="1">
    <location>
        <begin position="76"/>
        <end position="85"/>
    </location>
</feature>
<evidence type="ECO:0000313" key="3">
    <source>
        <dbReference type="Proteomes" id="UP000029121"/>
    </source>
</evidence>
<protein>
    <submittedName>
        <fullName evidence="2">Uncharacterized protein</fullName>
    </submittedName>
</protein>
<evidence type="ECO:0000313" key="2">
    <source>
        <dbReference type="EMBL" id="EOA31690.1"/>
    </source>
</evidence>
<proteinExistence type="predicted"/>
<accession>R0I1C1</accession>
<evidence type="ECO:0000256" key="1">
    <source>
        <dbReference type="SAM" id="MobiDB-lite"/>
    </source>
</evidence>